<dbReference type="EMBL" id="RBNJ01006374">
    <property type="protein sequence ID" value="RUS28618.1"/>
    <property type="molecule type" value="Genomic_DNA"/>
</dbReference>
<sequence length="420" mass="46283">MNITGKRKETEESVPPRMSRTVFGGERNKRTRAGYRYRGVSAWTRRGPGRAMLGWFVGRTRKTRDQGTVWVRKGLLDFWLTTHFLGGIFYVKDEAVSAGRDEEIAFRERHGLWLGGNKETKSDTNMQEQSLKPSLVTHVACHFSHHASSSPPHPDTVDAINEAVEAAKGRIGQAIASRFLEVGANVIINGRNPEKTLRVAVELEIVAAKTKARVHAVAGDVGSTEGVQQLVKQVEKIGHVDVLVNNAGIFAVKDFFEVDDDEWDRYWNVNVMSGVRLSRAFLKGMLERNSGSIINISSEAAFANKAFMIHYGTTKSAQLGLSRGLAELTKGTAVRVNTVLPGPTFTEGIVPYLEGIAQHQGKSYEEAKAEYVPKTEPTSLIQRWIEPVEVANIVVFLASDLSGATNGSSYRAEGGILRYL</sequence>
<keyword evidence="2" id="KW-0560">Oxidoreductase</keyword>
<reference evidence="5 6" key="1">
    <citation type="journal article" date="2018" name="New Phytol.">
        <title>Phylogenomics of Endogonaceae and evolution of mycorrhizas within Mucoromycota.</title>
        <authorList>
            <person name="Chang Y."/>
            <person name="Desiro A."/>
            <person name="Na H."/>
            <person name="Sandor L."/>
            <person name="Lipzen A."/>
            <person name="Clum A."/>
            <person name="Barry K."/>
            <person name="Grigoriev I.V."/>
            <person name="Martin F.M."/>
            <person name="Stajich J.E."/>
            <person name="Smith M.E."/>
            <person name="Bonito G."/>
            <person name="Spatafora J.W."/>
        </authorList>
    </citation>
    <scope>NUCLEOTIDE SEQUENCE [LARGE SCALE GENOMIC DNA]</scope>
    <source>
        <strain evidence="5 6">AD002</strain>
    </source>
</reference>
<dbReference type="PANTHER" id="PTHR43477">
    <property type="entry name" value="DIHYDROANTICAPSIN 7-DEHYDROGENASE"/>
    <property type="match status" value="1"/>
</dbReference>
<dbReference type="PRINTS" id="PR00080">
    <property type="entry name" value="SDRFAMILY"/>
</dbReference>
<dbReference type="PRINTS" id="PR00081">
    <property type="entry name" value="GDHRDH"/>
</dbReference>
<dbReference type="InterPro" id="IPR051122">
    <property type="entry name" value="SDR_DHRS6-like"/>
</dbReference>
<dbReference type="Proteomes" id="UP000274822">
    <property type="component" value="Unassembled WGS sequence"/>
</dbReference>
<comment type="caution">
    <text evidence="5">The sequence shown here is derived from an EMBL/GenBank/DDBJ whole genome shotgun (WGS) entry which is preliminary data.</text>
</comment>
<dbReference type="InterPro" id="IPR002347">
    <property type="entry name" value="SDR_fam"/>
</dbReference>
<comment type="similarity">
    <text evidence="1 3">Belongs to the short-chain dehydrogenases/reductases (SDR) family.</text>
</comment>
<evidence type="ECO:0000313" key="6">
    <source>
        <dbReference type="Proteomes" id="UP000274822"/>
    </source>
</evidence>
<dbReference type="Gene3D" id="3.40.50.720">
    <property type="entry name" value="NAD(P)-binding Rossmann-like Domain"/>
    <property type="match status" value="1"/>
</dbReference>
<evidence type="ECO:0000256" key="1">
    <source>
        <dbReference type="ARBA" id="ARBA00006484"/>
    </source>
</evidence>
<protein>
    <submittedName>
        <fullName evidence="5">Uncharacterized protein</fullName>
    </submittedName>
</protein>
<gene>
    <name evidence="5" type="ORF">BC938DRAFT_481662</name>
</gene>
<dbReference type="GO" id="GO:0016491">
    <property type="term" value="F:oxidoreductase activity"/>
    <property type="evidence" value="ECO:0007669"/>
    <property type="project" value="UniProtKB-KW"/>
</dbReference>
<evidence type="ECO:0000256" key="4">
    <source>
        <dbReference type="SAM" id="MobiDB-lite"/>
    </source>
</evidence>
<organism evidence="5 6">
    <name type="scientific">Jimgerdemannia flammicorona</name>
    <dbReference type="NCBI Taxonomy" id="994334"/>
    <lineage>
        <taxon>Eukaryota</taxon>
        <taxon>Fungi</taxon>
        <taxon>Fungi incertae sedis</taxon>
        <taxon>Mucoromycota</taxon>
        <taxon>Mucoromycotina</taxon>
        <taxon>Endogonomycetes</taxon>
        <taxon>Endogonales</taxon>
        <taxon>Endogonaceae</taxon>
        <taxon>Jimgerdemannia</taxon>
    </lineage>
</organism>
<name>A0A433QFL6_9FUNG</name>
<evidence type="ECO:0000313" key="5">
    <source>
        <dbReference type="EMBL" id="RUS28618.1"/>
    </source>
</evidence>
<dbReference type="FunFam" id="3.40.50.720:FF:000084">
    <property type="entry name" value="Short-chain dehydrogenase reductase"/>
    <property type="match status" value="1"/>
</dbReference>
<feature type="region of interest" description="Disordered" evidence="4">
    <location>
        <begin position="1"/>
        <end position="22"/>
    </location>
</feature>
<dbReference type="CDD" id="cd05233">
    <property type="entry name" value="SDR_c"/>
    <property type="match status" value="1"/>
</dbReference>
<accession>A0A433QFL6</accession>
<feature type="compositionally biased region" description="Basic and acidic residues" evidence="4">
    <location>
        <begin position="1"/>
        <end position="11"/>
    </location>
</feature>
<dbReference type="InterPro" id="IPR036291">
    <property type="entry name" value="NAD(P)-bd_dom_sf"/>
</dbReference>
<dbReference type="AlphaFoldDB" id="A0A433QFL6"/>
<evidence type="ECO:0000256" key="2">
    <source>
        <dbReference type="ARBA" id="ARBA00023002"/>
    </source>
</evidence>
<evidence type="ECO:0000256" key="3">
    <source>
        <dbReference type="RuleBase" id="RU000363"/>
    </source>
</evidence>
<dbReference type="SUPFAM" id="SSF51735">
    <property type="entry name" value="NAD(P)-binding Rossmann-fold domains"/>
    <property type="match status" value="1"/>
</dbReference>
<keyword evidence="6" id="KW-1185">Reference proteome</keyword>
<dbReference type="Pfam" id="PF00106">
    <property type="entry name" value="adh_short"/>
    <property type="match status" value="1"/>
</dbReference>
<dbReference type="PANTHER" id="PTHR43477:SF1">
    <property type="entry name" value="DIHYDROANTICAPSIN 7-DEHYDROGENASE"/>
    <property type="match status" value="1"/>
</dbReference>
<proteinExistence type="inferred from homology"/>